<dbReference type="GO" id="GO:0008233">
    <property type="term" value="F:peptidase activity"/>
    <property type="evidence" value="ECO:0007669"/>
    <property type="project" value="UniProtKB-KW"/>
</dbReference>
<feature type="domain" description="Luciferase-like" evidence="2">
    <location>
        <begin position="28"/>
        <end position="391"/>
    </location>
</feature>
<dbReference type="EMBL" id="MU004191">
    <property type="protein sequence ID" value="KAF2494123.1"/>
    <property type="molecule type" value="Genomic_DNA"/>
</dbReference>
<evidence type="ECO:0000256" key="1">
    <source>
        <dbReference type="ARBA" id="ARBA00033748"/>
    </source>
</evidence>
<dbReference type="InterPro" id="IPR036661">
    <property type="entry name" value="Luciferase-like_sf"/>
</dbReference>
<dbReference type="GO" id="GO:0006508">
    <property type="term" value="P:proteolysis"/>
    <property type="evidence" value="ECO:0007669"/>
    <property type="project" value="UniProtKB-KW"/>
</dbReference>
<evidence type="ECO:0000313" key="4">
    <source>
        <dbReference type="Proteomes" id="UP000799750"/>
    </source>
</evidence>
<dbReference type="GO" id="GO:0016705">
    <property type="term" value="F:oxidoreductase activity, acting on paired donors, with incorporation or reduction of molecular oxygen"/>
    <property type="evidence" value="ECO:0007669"/>
    <property type="project" value="InterPro"/>
</dbReference>
<dbReference type="InterPro" id="IPR016215">
    <property type="entry name" value="NTA_MOA"/>
</dbReference>
<comment type="similarity">
    <text evidence="1">Belongs to the NtaA/SnaA/DszA monooxygenase family.</text>
</comment>
<protein>
    <submittedName>
        <fullName evidence="3">HK97 family phage prohead protease</fullName>
    </submittedName>
</protein>
<dbReference type="NCBIfam" id="TIGR03860">
    <property type="entry name" value="FMN_nitrolo"/>
    <property type="match status" value="1"/>
</dbReference>
<evidence type="ECO:0000313" key="3">
    <source>
        <dbReference type="EMBL" id="KAF2494123.1"/>
    </source>
</evidence>
<dbReference type="PIRSF" id="PIRSF000337">
    <property type="entry name" value="NTA_MOA"/>
    <property type="match status" value="1"/>
</dbReference>
<keyword evidence="4" id="KW-1185">Reference proteome</keyword>
<reference evidence="3" key="1">
    <citation type="journal article" date="2020" name="Stud. Mycol.">
        <title>101 Dothideomycetes genomes: a test case for predicting lifestyles and emergence of pathogens.</title>
        <authorList>
            <person name="Haridas S."/>
            <person name="Albert R."/>
            <person name="Binder M."/>
            <person name="Bloem J."/>
            <person name="Labutti K."/>
            <person name="Salamov A."/>
            <person name="Andreopoulos B."/>
            <person name="Baker S."/>
            <person name="Barry K."/>
            <person name="Bills G."/>
            <person name="Bluhm B."/>
            <person name="Cannon C."/>
            <person name="Castanera R."/>
            <person name="Culley D."/>
            <person name="Daum C."/>
            <person name="Ezra D."/>
            <person name="Gonzalez J."/>
            <person name="Henrissat B."/>
            <person name="Kuo A."/>
            <person name="Liang C."/>
            <person name="Lipzen A."/>
            <person name="Lutzoni F."/>
            <person name="Magnuson J."/>
            <person name="Mondo S."/>
            <person name="Nolan M."/>
            <person name="Ohm R."/>
            <person name="Pangilinan J."/>
            <person name="Park H.-J."/>
            <person name="Ramirez L."/>
            <person name="Alfaro M."/>
            <person name="Sun H."/>
            <person name="Tritt A."/>
            <person name="Yoshinaga Y."/>
            <person name="Zwiers L.-H."/>
            <person name="Turgeon B."/>
            <person name="Goodwin S."/>
            <person name="Spatafora J."/>
            <person name="Crous P."/>
            <person name="Grigoriev I."/>
        </authorList>
    </citation>
    <scope>NUCLEOTIDE SEQUENCE</scope>
    <source>
        <strain evidence="3">CBS 269.34</strain>
    </source>
</reference>
<dbReference type="InterPro" id="IPR051260">
    <property type="entry name" value="Diverse_substr_monoxygenases"/>
</dbReference>
<dbReference type="OrthoDB" id="5561043at2759"/>
<keyword evidence="3" id="KW-0645">Protease</keyword>
<dbReference type="AlphaFoldDB" id="A0A6A6QQW2"/>
<evidence type="ECO:0000259" key="2">
    <source>
        <dbReference type="Pfam" id="PF00296"/>
    </source>
</evidence>
<proteinExistence type="inferred from homology"/>
<dbReference type="GO" id="GO:0004497">
    <property type="term" value="F:monooxygenase activity"/>
    <property type="evidence" value="ECO:0007669"/>
    <property type="project" value="InterPro"/>
</dbReference>
<dbReference type="SUPFAM" id="SSF51679">
    <property type="entry name" value="Bacterial luciferase-like"/>
    <property type="match status" value="1"/>
</dbReference>
<dbReference type="Proteomes" id="UP000799750">
    <property type="component" value="Unassembled WGS sequence"/>
</dbReference>
<dbReference type="Pfam" id="PF00296">
    <property type="entry name" value="Bac_luciferase"/>
    <property type="match status" value="1"/>
</dbReference>
<dbReference type="InterPro" id="IPR011251">
    <property type="entry name" value="Luciferase-like_dom"/>
</dbReference>
<accession>A0A6A6QQW2</accession>
<dbReference type="PANTHER" id="PTHR30011:SF30">
    <property type="entry name" value="XENOBIOTIC COMPOUND MONOOXYGENASE, DSZA FAMILY (AFU_ORTHOLOGUE AFUA_6G01920)"/>
    <property type="match status" value="1"/>
</dbReference>
<dbReference type="Gene3D" id="3.20.20.30">
    <property type="entry name" value="Luciferase-like domain"/>
    <property type="match status" value="1"/>
</dbReference>
<organism evidence="3 4">
    <name type="scientific">Lophium mytilinum</name>
    <dbReference type="NCBI Taxonomy" id="390894"/>
    <lineage>
        <taxon>Eukaryota</taxon>
        <taxon>Fungi</taxon>
        <taxon>Dikarya</taxon>
        <taxon>Ascomycota</taxon>
        <taxon>Pezizomycotina</taxon>
        <taxon>Dothideomycetes</taxon>
        <taxon>Pleosporomycetidae</taxon>
        <taxon>Mytilinidiales</taxon>
        <taxon>Mytilinidiaceae</taxon>
        <taxon>Lophium</taxon>
    </lineage>
</organism>
<name>A0A6A6QQW2_9PEZI</name>
<dbReference type="PANTHER" id="PTHR30011">
    <property type="entry name" value="ALKANESULFONATE MONOOXYGENASE-RELATED"/>
    <property type="match status" value="1"/>
</dbReference>
<sequence>MAPKKVQICFLETCCTGGYMAAGQWKTDEDVSSTKDTLEYYTDLAKLAEKGKVSAIFFADWYGGFEIYGGSMDAMLQAGHQVAHLDPLPIVSAMAAVTKSVSFAVTMSTSYENPYVLARLYSTLDHLTKGRCAWNIVTSWSKCAANALGQENVIPHDERYDMADDFMDVTYKLWESSWAPDSAVWNKSTGVAFDASKIKKITHKGKYFSMAGRNQVHPSPQRTPVLFQAGTSKSGAAFAVKHAEALFLNTSTVAQAKKVIADARAAAAARGRDPKSIKFFPCIVPFIGRTEEEAKAKYEHAKKHADPVAGLGQFSGYTGIDMSQYPLDEPIDLSKANQAMAIQSVFRALEASESASGPWTPRRLGIKMALGGLHPSPVGSVQQVADVFEEWATEADCDGFNIASVTNPGSWKDTIDLLIPELQKRGMYWDDYEVPGGAFRENLYGAGQKGLRDDHYGSAFRWGMEIPEPEVVEEEKGSMPEPAVLPARATVAAHG</sequence>
<gene>
    <name evidence="3" type="ORF">BU16DRAFT_573445</name>
</gene>
<keyword evidence="3" id="KW-0378">Hydrolase</keyword>